<feature type="repeat" description="TPR" evidence="9">
    <location>
        <begin position="545"/>
        <end position="578"/>
    </location>
</feature>
<dbReference type="SMART" id="SM00028">
    <property type="entry name" value="TPR"/>
    <property type="match status" value="5"/>
</dbReference>
<feature type="binding site" evidence="10">
    <location>
        <position position="52"/>
    </location>
    <ligand>
        <name>ATP</name>
        <dbReference type="ChEBI" id="CHEBI:30616"/>
    </ligand>
</feature>
<feature type="domain" description="Protein kinase" evidence="12">
    <location>
        <begin position="21"/>
        <end position="289"/>
    </location>
</feature>
<evidence type="ECO:0000256" key="1">
    <source>
        <dbReference type="ARBA" id="ARBA00012513"/>
    </source>
</evidence>
<dbReference type="PANTHER" id="PTHR24363:SF0">
    <property type="entry name" value="SERINE_THREONINE KINASE LIKE DOMAIN CONTAINING 1"/>
    <property type="match status" value="1"/>
</dbReference>
<dbReference type="Proteomes" id="UP000016960">
    <property type="component" value="Unassembled WGS sequence"/>
</dbReference>
<comment type="caution">
    <text evidence="13">The sequence shown here is derived from an EMBL/GenBank/DDBJ whole genome shotgun (WGS) entry which is preliminary data.</text>
</comment>
<dbReference type="Pfam" id="PF00069">
    <property type="entry name" value="Pkinase"/>
    <property type="match status" value="1"/>
</dbReference>
<dbReference type="EC" id="2.7.11.1" evidence="1"/>
<gene>
    <name evidence="13" type="ORF">KR51_00015130</name>
</gene>
<reference evidence="13 14" key="1">
    <citation type="submission" date="2013-05" db="EMBL/GenBank/DDBJ databases">
        <title>Draft genome sequence of Rubidibacter lacunae KORDI 51-2.</title>
        <authorList>
            <person name="Choi D.H."/>
            <person name="Noh J.H."/>
            <person name="Kwon K.-K."/>
            <person name="Lee J.-H."/>
            <person name="Ryu J.-Y."/>
        </authorList>
    </citation>
    <scope>NUCLEOTIDE SEQUENCE [LARGE SCALE GENOMIC DNA]</scope>
    <source>
        <strain evidence="13 14">KORDI 51-2</strain>
    </source>
</reference>
<dbReference type="OrthoDB" id="568198at2"/>
<keyword evidence="3 13" id="KW-0808">Transferase</keyword>
<dbReference type="SMART" id="SM00220">
    <property type="entry name" value="S_TKc"/>
    <property type="match status" value="1"/>
</dbReference>
<evidence type="ECO:0000256" key="4">
    <source>
        <dbReference type="ARBA" id="ARBA00022741"/>
    </source>
</evidence>
<dbReference type="GO" id="GO:0106310">
    <property type="term" value="F:protein serine kinase activity"/>
    <property type="evidence" value="ECO:0007669"/>
    <property type="project" value="RHEA"/>
</dbReference>
<evidence type="ECO:0000256" key="10">
    <source>
        <dbReference type="PROSITE-ProRule" id="PRU10141"/>
    </source>
</evidence>
<keyword evidence="6 10" id="KW-0067">ATP-binding</keyword>
<dbReference type="RefSeq" id="WP_022606178.1">
    <property type="nucleotide sequence ID" value="NZ_ASSJ01000040.1"/>
</dbReference>
<dbReference type="EMBL" id="ASSJ01000040">
    <property type="protein sequence ID" value="ERN41849.1"/>
    <property type="molecule type" value="Genomic_DNA"/>
</dbReference>
<feature type="repeat" description="TPR" evidence="9">
    <location>
        <begin position="579"/>
        <end position="612"/>
    </location>
</feature>
<evidence type="ECO:0000256" key="5">
    <source>
        <dbReference type="ARBA" id="ARBA00022777"/>
    </source>
</evidence>
<evidence type="ECO:0000259" key="12">
    <source>
        <dbReference type="PROSITE" id="PS50011"/>
    </source>
</evidence>
<dbReference type="InterPro" id="IPR011990">
    <property type="entry name" value="TPR-like_helical_dom_sf"/>
</dbReference>
<proteinExistence type="predicted"/>
<keyword evidence="2 13" id="KW-0723">Serine/threonine-protein kinase</keyword>
<dbReference type="eggNOG" id="COG0457">
    <property type="taxonomic scope" value="Bacteria"/>
</dbReference>
<evidence type="ECO:0000313" key="14">
    <source>
        <dbReference type="Proteomes" id="UP000016960"/>
    </source>
</evidence>
<dbReference type="PANTHER" id="PTHR24363">
    <property type="entry name" value="SERINE/THREONINE PROTEIN KINASE"/>
    <property type="match status" value="1"/>
</dbReference>
<evidence type="ECO:0000256" key="6">
    <source>
        <dbReference type="ARBA" id="ARBA00022840"/>
    </source>
</evidence>
<evidence type="ECO:0000256" key="11">
    <source>
        <dbReference type="SAM" id="MobiDB-lite"/>
    </source>
</evidence>
<dbReference type="InterPro" id="IPR000719">
    <property type="entry name" value="Prot_kinase_dom"/>
</dbReference>
<keyword evidence="5 13" id="KW-0418">Kinase</keyword>
<evidence type="ECO:0000313" key="13">
    <source>
        <dbReference type="EMBL" id="ERN41849.1"/>
    </source>
</evidence>
<evidence type="ECO:0000256" key="7">
    <source>
        <dbReference type="ARBA" id="ARBA00047899"/>
    </source>
</evidence>
<name>U5DML3_9CHRO</name>
<dbReference type="InterPro" id="IPR011009">
    <property type="entry name" value="Kinase-like_dom_sf"/>
</dbReference>
<dbReference type="InParanoid" id="U5DML3"/>
<dbReference type="InterPro" id="IPR017441">
    <property type="entry name" value="Protein_kinase_ATP_BS"/>
</dbReference>
<dbReference type="PATRIC" id="fig|582515.4.peg.1710"/>
<keyword evidence="9" id="KW-0802">TPR repeat</keyword>
<feature type="region of interest" description="Disordered" evidence="11">
    <location>
        <begin position="435"/>
        <end position="477"/>
    </location>
</feature>
<comment type="catalytic activity">
    <reaction evidence="7">
        <text>L-threonyl-[protein] + ATP = O-phospho-L-threonyl-[protein] + ADP + H(+)</text>
        <dbReference type="Rhea" id="RHEA:46608"/>
        <dbReference type="Rhea" id="RHEA-COMP:11060"/>
        <dbReference type="Rhea" id="RHEA-COMP:11605"/>
        <dbReference type="ChEBI" id="CHEBI:15378"/>
        <dbReference type="ChEBI" id="CHEBI:30013"/>
        <dbReference type="ChEBI" id="CHEBI:30616"/>
        <dbReference type="ChEBI" id="CHEBI:61977"/>
        <dbReference type="ChEBI" id="CHEBI:456216"/>
        <dbReference type="EC" id="2.7.11.1"/>
    </reaction>
</comment>
<dbReference type="InterPro" id="IPR019734">
    <property type="entry name" value="TPR_rpt"/>
</dbReference>
<dbReference type="Gene3D" id="3.30.200.20">
    <property type="entry name" value="Phosphorylase Kinase, domain 1"/>
    <property type="match status" value="1"/>
</dbReference>
<dbReference type="PROSITE" id="PS50011">
    <property type="entry name" value="PROTEIN_KINASE_DOM"/>
    <property type="match status" value="1"/>
</dbReference>
<evidence type="ECO:0000256" key="3">
    <source>
        <dbReference type="ARBA" id="ARBA00022679"/>
    </source>
</evidence>
<comment type="catalytic activity">
    <reaction evidence="8">
        <text>L-seryl-[protein] + ATP = O-phospho-L-seryl-[protein] + ADP + H(+)</text>
        <dbReference type="Rhea" id="RHEA:17989"/>
        <dbReference type="Rhea" id="RHEA-COMP:9863"/>
        <dbReference type="Rhea" id="RHEA-COMP:11604"/>
        <dbReference type="ChEBI" id="CHEBI:15378"/>
        <dbReference type="ChEBI" id="CHEBI:29999"/>
        <dbReference type="ChEBI" id="CHEBI:30616"/>
        <dbReference type="ChEBI" id="CHEBI:83421"/>
        <dbReference type="ChEBI" id="CHEBI:456216"/>
        <dbReference type="EC" id="2.7.11.1"/>
    </reaction>
</comment>
<evidence type="ECO:0000256" key="9">
    <source>
        <dbReference type="PROSITE-ProRule" id="PRU00339"/>
    </source>
</evidence>
<dbReference type="PROSITE" id="PS50005">
    <property type="entry name" value="TPR"/>
    <property type="match status" value="3"/>
</dbReference>
<feature type="repeat" description="TPR" evidence="9">
    <location>
        <begin position="613"/>
        <end position="646"/>
    </location>
</feature>
<dbReference type="CDD" id="cd14014">
    <property type="entry name" value="STKc_PknB_like"/>
    <property type="match status" value="1"/>
</dbReference>
<dbReference type="eggNOG" id="COG0515">
    <property type="taxonomic scope" value="Bacteria"/>
</dbReference>
<evidence type="ECO:0000256" key="2">
    <source>
        <dbReference type="ARBA" id="ARBA00022527"/>
    </source>
</evidence>
<dbReference type="SUPFAM" id="SSF48452">
    <property type="entry name" value="TPR-like"/>
    <property type="match status" value="1"/>
</dbReference>
<accession>U5DML3</accession>
<evidence type="ECO:0000256" key="8">
    <source>
        <dbReference type="ARBA" id="ARBA00048679"/>
    </source>
</evidence>
<sequence>MPTLKHFEDRDRVERPLGGRYRILRQLGRGGFGQTFLAEDLHLPDRPTCVVKQLNPQTEDEESLEIARRLFETEARVLYRLGTHSKIPRLLAHFEDEHEFYLVQEFVPGHPLSKELKTGHPWSEAAVVSFLLAALEPLTFVHEQGVIHRDLKPPNLMRRDRDGSIVLIDFGAVKQVSARSTETHIHTTGTVVVGTPGFMPSEQLAGKPRYSSDVFAVGIIAIQALTGVRPDEFPQHPDTGELEWHSHAPQLTPELGALLDRMVYYHFRDRYKTAREALTAVCTLPTNLLSAAAALAPVSNRKEAGIPEGGGLPSAIADEPAGVVEPGAVMGIARTVPEEAIAEPPITVSAADMMASPIQPAPRDIKPVKDSAAAPQQTVARSQTATLTAARNNSALSILKSTPFERRTAIGAATALGLVAIAAIGLLFGSSDSASQLADSDGTAPTNSSTAVVDPATEDKVDTTELDAPPAPQKPTPAELVTRADELRAREQYAEAIAQYDRAIAEGADSADAHWGRCYSLNQLQRFDTALSACNRALAIAPEDYRALSSKGFAFEKLKRAQDALIEYDRALDIAPDYALAWNNRGTALLALGRNSEALDAFDKAIALDLKFAESWSNRGVALWNLRRFPEALKSVETALELQPDHPAASTLHQQMQERL</sequence>
<dbReference type="Gene3D" id="1.10.510.10">
    <property type="entry name" value="Transferase(Phosphotransferase) domain 1"/>
    <property type="match status" value="1"/>
</dbReference>
<dbReference type="PROSITE" id="PS00107">
    <property type="entry name" value="PROTEIN_KINASE_ATP"/>
    <property type="match status" value="1"/>
</dbReference>
<keyword evidence="4 10" id="KW-0547">Nucleotide-binding</keyword>
<protein>
    <recommendedName>
        <fullName evidence="1">non-specific serine/threonine protein kinase</fullName>
        <ecNumber evidence="1">2.7.11.1</ecNumber>
    </recommendedName>
</protein>
<dbReference type="AlphaFoldDB" id="U5DML3"/>
<dbReference type="STRING" id="582515.KR51_00015130"/>
<keyword evidence="14" id="KW-1185">Reference proteome</keyword>
<organism evidence="13 14">
    <name type="scientific">Rubidibacter lacunae KORDI 51-2</name>
    <dbReference type="NCBI Taxonomy" id="582515"/>
    <lineage>
        <taxon>Bacteria</taxon>
        <taxon>Bacillati</taxon>
        <taxon>Cyanobacteriota</taxon>
        <taxon>Cyanophyceae</taxon>
        <taxon>Oscillatoriophycideae</taxon>
        <taxon>Chroococcales</taxon>
        <taxon>Aphanothecaceae</taxon>
        <taxon>Rubidibacter</taxon>
    </lineage>
</organism>
<dbReference type="Gene3D" id="1.25.40.10">
    <property type="entry name" value="Tetratricopeptide repeat domain"/>
    <property type="match status" value="2"/>
</dbReference>
<dbReference type="GO" id="GO:0005524">
    <property type="term" value="F:ATP binding"/>
    <property type="evidence" value="ECO:0007669"/>
    <property type="project" value="UniProtKB-UniRule"/>
</dbReference>
<dbReference type="GO" id="GO:0004674">
    <property type="term" value="F:protein serine/threonine kinase activity"/>
    <property type="evidence" value="ECO:0007669"/>
    <property type="project" value="UniProtKB-KW"/>
</dbReference>
<dbReference type="SUPFAM" id="SSF56112">
    <property type="entry name" value="Protein kinase-like (PK-like)"/>
    <property type="match status" value="1"/>
</dbReference>
<dbReference type="Pfam" id="PF13432">
    <property type="entry name" value="TPR_16"/>
    <property type="match status" value="2"/>
</dbReference>